<comment type="caution">
    <text evidence="3">The sequence shown here is derived from an EMBL/GenBank/DDBJ whole genome shotgun (WGS) entry which is preliminary data.</text>
</comment>
<keyword evidence="2" id="KW-0472">Membrane</keyword>
<dbReference type="Proteomes" id="UP001185899">
    <property type="component" value="Unassembled WGS sequence"/>
</dbReference>
<feature type="transmembrane region" description="Helical" evidence="2">
    <location>
        <begin position="63"/>
        <end position="86"/>
    </location>
</feature>
<gene>
    <name evidence="3" type="ORF">R3P95_18610</name>
</gene>
<feature type="region of interest" description="Disordered" evidence="1">
    <location>
        <begin position="102"/>
        <end position="122"/>
    </location>
</feature>
<sequence>MKTPTFGQRLRYDVGGVLPDDLRDWVLHDLTGRGSTPRYLARFLVPLAAVLLLFLLFPGPNWIAGLMMMLIFVPVVYFASALHLIYRAFRLGQHGIDAASIPRATPSAERDRKTYEANYRHP</sequence>
<reference evidence="3 4" key="1">
    <citation type="submission" date="2023-10" db="EMBL/GenBank/DDBJ databases">
        <title>Development of a sustainable strategy for remediation of hydrocarbon-contaminated territories based on the waste exchange concept.</title>
        <authorList>
            <person name="Krivoruchko A."/>
        </authorList>
    </citation>
    <scope>NUCLEOTIDE SEQUENCE [LARGE SCALE GENOMIC DNA]</scope>
    <source>
        <strain evidence="3 4">IEGM 1322</strain>
    </source>
</reference>
<evidence type="ECO:0000256" key="1">
    <source>
        <dbReference type="SAM" id="MobiDB-lite"/>
    </source>
</evidence>
<feature type="compositionally biased region" description="Basic and acidic residues" evidence="1">
    <location>
        <begin position="108"/>
        <end position="122"/>
    </location>
</feature>
<dbReference type="InterPro" id="IPR035197">
    <property type="entry name" value="DUF5313"/>
</dbReference>
<keyword evidence="2" id="KW-0812">Transmembrane</keyword>
<evidence type="ECO:0000256" key="2">
    <source>
        <dbReference type="SAM" id="Phobius"/>
    </source>
</evidence>
<name>A0ABU4B257_9NOCA</name>
<keyword evidence="4" id="KW-1185">Reference proteome</keyword>
<dbReference type="RefSeq" id="WP_068047505.1">
    <property type="nucleotide sequence ID" value="NZ_JAWLKE010000007.1"/>
</dbReference>
<feature type="transmembrane region" description="Helical" evidence="2">
    <location>
        <begin position="39"/>
        <end position="57"/>
    </location>
</feature>
<organism evidence="3 4">
    <name type="scientific">Rhodococcus cercidiphylli</name>
    <dbReference type="NCBI Taxonomy" id="489916"/>
    <lineage>
        <taxon>Bacteria</taxon>
        <taxon>Bacillati</taxon>
        <taxon>Actinomycetota</taxon>
        <taxon>Actinomycetes</taxon>
        <taxon>Mycobacteriales</taxon>
        <taxon>Nocardiaceae</taxon>
        <taxon>Rhodococcus</taxon>
    </lineage>
</organism>
<keyword evidence="2" id="KW-1133">Transmembrane helix</keyword>
<protein>
    <submittedName>
        <fullName evidence="3">DUF5313 family protein</fullName>
    </submittedName>
</protein>
<evidence type="ECO:0000313" key="4">
    <source>
        <dbReference type="Proteomes" id="UP001185899"/>
    </source>
</evidence>
<accession>A0ABU4B257</accession>
<dbReference type="EMBL" id="JAWLKE010000007">
    <property type="protein sequence ID" value="MDV6232567.1"/>
    <property type="molecule type" value="Genomic_DNA"/>
</dbReference>
<proteinExistence type="predicted"/>
<dbReference type="Pfam" id="PF17240">
    <property type="entry name" value="DUF5313"/>
    <property type="match status" value="1"/>
</dbReference>
<evidence type="ECO:0000313" key="3">
    <source>
        <dbReference type="EMBL" id="MDV6232567.1"/>
    </source>
</evidence>